<evidence type="ECO:0000256" key="1">
    <source>
        <dbReference type="SAM" id="MobiDB-lite"/>
    </source>
</evidence>
<proteinExistence type="predicted"/>
<gene>
    <name evidence="2" type="ORF">SAMN05421637_1006</name>
</gene>
<dbReference type="Proteomes" id="UP000183315">
    <property type="component" value="Unassembled WGS sequence"/>
</dbReference>
<dbReference type="InterPro" id="IPR011989">
    <property type="entry name" value="ARM-like"/>
</dbReference>
<evidence type="ECO:0008006" key="4">
    <source>
        <dbReference type="Google" id="ProtNLM"/>
    </source>
</evidence>
<organism evidence="2 3">
    <name type="scientific">Demequina mangrovi</name>
    <dbReference type="NCBI Taxonomy" id="1043493"/>
    <lineage>
        <taxon>Bacteria</taxon>
        <taxon>Bacillati</taxon>
        <taxon>Actinomycetota</taxon>
        <taxon>Actinomycetes</taxon>
        <taxon>Micrococcales</taxon>
        <taxon>Demequinaceae</taxon>
        <taxon>Demequina</taxon>
    </lineage>
</organism>
<dbReference type="InterPro" id="IPR016024">
    <property type="entry name" value="ARM-type_fold"/>
</dbReference>
<dbReference type="STRING" id="1043493.SAMN05421637_1006"/>
<keyword evidence="3" id="KW-1185">Reference proteome</keyword>
<reference evidence="3" key="1">
    <citation type="submission" date="2016-10" db="EMBL/GenBank/DDBJ databases">
        <authorList>
            <person name="Varghese N."/>
        </authorList>
    </citation>
    <scope>NUCLEOTIDE SEQUENCE [LARGE SCALE GENOMIC DNA]</scope>
    <source>
        <strain evidence="3">DSM 24868</strain>
    </source>
</reference>
<name>A0A1H6WHI9_9MICO</name>
<dbReference type="SUPFAM" id="SSF48371">
    <property type="entry name" value="ARM repeat"/>
    <property type="match status" value="1"/>
</dbReference>
<dbReference type="AlphaFoldDB" id="A0A1H6WHI9"/>
<feature type="region of interest" description="Disordered" evidence="1">
    <location>
        <begin position="157"/>
        <end position="195"/>
    </location>
</feature>
<feature type="region of interest" description="Disordered" evidence="1">
    <location>
        <begin position="1"/>
        <end position="23"/>
    </location>
</feature>
<protein>
    <recommendedName>
        <fullName evidence="4">Leucine rich repeat variant</fullName>
    </recommendedName>
</protein>
<dbReference type="OrthoDB" id="5147943at2"/>
<dbReference type="Gene3D" id="1.25.10.10">
    <property type="entry name" value="Leucine-rich Repeat Variant"/>
    <property type="match status" value="1"/>
</dbReference>
<evidence type="ECO:0000313" key="3">
    <source>
        <dbReference type="Proteomes" id="UP000183315"/>
    </source>
</evidence>
<evidence type="ECO:0000313" key="2">
    <source>
        <dbReference type="EMBL" id="SEJ16363.1"/>
    </source>
</evidence>
<sequence>MARGFNYAPGASDEVQEASDEGLSKERMLELGGSRNAVVREAIAARPDCPFGLMVTLAHDSAPPVRAALAANPRVLQSLLEHLSRDRQETVLIAAAGNPTATSEILDALAGSRKAAVRDAAVAALDAQADRGGATGTAPELLRDQVFERSRERRDAMLAERAAAAAASEEGAEEESAPKPVRTAPVRGFLPPVDA</sequence>
<dbReference type="RefSeq" id="WP_042213127.1">
    <property type="nucleotide sequence ID" value="NZ_BBLU01000003.1"/>
</dbReference>
<feature type="compositionally biased region" description="Low complexity" evidence="1">
    <location>
        <begin position="159"/>
        <end position="169"/>
    </location>
</feature>
<accession>A0A1H6WHI9</accession>
<dbReference type="EMBL" id="FNZI01000002">
    <property type="protein sequence ID" value="SEJ16363.1"/>
    <property type="molecule type" value="Genomic_DNA"/>
</dbReference>